<dbReference type="Gene3D" id="3.40.50.1260">
    <property type="entry name" value="Phosphoglycerate kinase, N-terminal domain"/>
    <property type="match status" value="3"/>
</dbReference>
<evidence type="ECO:0000256" key="17">
    <source>
        <dbReference type="RuleBase" id="RU000532"/>
    </source>
</evidence>
<keyword evidence="10" id="KW-0547">Nucleotide-binding</keyword>
<feature type="binding site" evidence="16">
    <location>
        <position position="225"/>
    </location>
    <ligand>
        <name>ATP</name>
        <dbReference type="ChEBI" id="CHEBI:30616"/>
    </ligand>
</feature>
<dbReference type="OrthoDB" id="275353at2759"/>
<keyword evidence="12 16" id="KW-0067">ATP-binding</keyword>
<feature type="binding site" evidence="15">
    <location>
        <position position="176"/>
    </location>
    <ligand>
        <name>(2R)-3-phosphoglycerate</name>
        <dbReference type="ChEBI" id="CHEBI:58272"/>
    </ligand>
</feature>
<proteinExistence type="inferred from homology"/>
<evidence type="ECO:0000256" key="13">
    <source>
        <dbReference type="ARBA" id="ARBA00022842"/>
    </source>
</evidence>
<dbReference type="PANTHER" id="PTHR11406">
    <property type="entry name" value="PHOSPHOGLYCERATE KINASE"/>
    <property type="match status" value="1"/>
</dbReference>
<feature type="binding site" evidence="15">
    <location>
        <begin position="64"/>
        <end position="67"/>
    </location>
    <ligand>
        <name>substrate</name>
    </ligand>
</feature>
<evidence type="ECO:0000256" key="3">
    <source>
        <dbReference type="ARBA" id="ARBA00004838"/>
    </source>
</evidence>
<dbReference type="PIRSF" id="PIRSF000724">
    <property type="entry name" value="Pgk"/>
    <property type="match status" value="1"/>
</dbReference>
<dbReference type="FunFam" id="3.40.50.1260:FF:000003">
    <property type="entry name" value="Phosphoglycerate kinase"/>
    <property type="match status" value="1"/>
</dbReference>
<dbReference type="InterPro" id="IPR036043">
    <property type="entry name" value="Phosphoglycerate_kinase_sf"/>
</dbReference>
<evidence type="ECO:0000313" key="19">
    <source>
        <dbReference type="EMBL" id="CDI76457.1"/>
    </source>
</evidence>
<accession>U6GA85</accession>
<dbReference type="FunFam" id="3.40.50.1260:FF:000019">
    <property type="entry name" value="Phosphoglycerate kinase 1"/>
    <property type="match status" value="1"/>
</dbReference>
<reference evidence="19" key="1">
    <citation type="submission" date="2013-10" db="EMBL/GenBank/DDBJ databases">
        <title>Genomic analysis of the causative agents of coccidiosis in chickens.</title>
        <authorList>
            <person name="Reid A.J."/>
            <person name="Blake D."/>
            <person name="Billington K."/>
            <person name="Browne H."/>
            <person name="Dunn M."/>
            <person name="Hung S."/>
            <person name="Kawahara F."/>
            <person name="Miranda-Saavedra D."/>
            <person name="Mourier T."/>
            <person name="Nagra H."/>
            <person name="Otto T.D."/>
            <person name="Rawlings N."/>
            <person name="Sanchez A."/>
            <person name="Sanders M."/>
            <person name="Subramaniam C."/>
            <person name="Tay Y."/>
            <person name="Dear P."/>
            <person name="Doerig C."/>
            <person name="Gruber A."/>
            <person name="Parkinson J."/>
            <person name="Shirley M."/>
            <person name="Wan K.L."/>
            <person name="Berriman M."/>
            <person name="Tomley F."/>
            <person name="Pain A."/>
        </authorList>
    </citation>
    <scope>NUCLEOTIDE SEQUENCE</scope>
    <source>
        <strain evidence="19">Houghton</strain>
    </source>
</reference>
<dbReference type="VEuPathDB" id="ToxoDB:EAH_00056430"/>
<dbReference type="GO" id="GO:0006096">
    <property type="term" value="P:glycolytic process"/>
    <property type="evidence" value="ECO:0007669"/>
    <property type="project" value="UniProtKB-UniPathway"/>
</dbReference>
<dbReference type="Proteomes" id="UP000018050">
    <property type="component" value="Unassembled WGS sequence"/>
</dbReference>
<evidence type="ECO:0000256" key="8">
    <source>
        <dbReference type="ARBA" id="ARBA00022679"/>
    </source>
</evidence>
<feature type="binding site" evidence="15">
    <location>
        <position position="40"/>
    </location>
    <ligand>
        <name>(2R)-3-phosphoglycerate</name>
        <dbReference type="ChEBI" id="CHEBI:58272"/>
    </ligand>
</feature>
<keyword evidence="9" id="KW-0479">Metal-binding</keyword>
<protein>
    <recommendedName>
        <fullName evidence="7 17">Phosphoglycerate kinase</fullName>
        <ecNumber evidence="6 17">2.7.2.3</ecNumber>
    </recommendedName>
</protein>
<evidence type="ECO:0000256" key="12">
    <source>
        <dbReference type="ARBA" id="ARBA00022840"/>
    </source>
</evidence>
<feature type="binding site" evidence="16">
    <location>
        <begin position="378"/>
        <end position="381"/>
    </location>
    <ligand>
        <name>ATP</name>
        <dbReference type="ChEBI" id="CHEBI:30616"/>
    </ligand>
</feature>
<dbReference type="GO" id="GO:0005524">
    <property type="term" value="F:ATP binding"/>
    <property type="evidence" value="ECO:0007669"/>
    <property type="project" value="UniProtKB-KW"/>
</dbReference>
<dbReference type="OMA" id="DMIFDIG"/>
<evidence type="ECO:0000256" key="4">
    <source>
        <dbReference type="ARBA" id="ARBA00008982"/>
    </source>
</evidence>
<dbReference type="CDD" id="cd00318">
    <property type="entry name" value="Phosphoglycerate_kinase"/>
    <property type="match status" value="1"/>
</dbReference>
<comment type="subunit">
    <text evidence="5 18">Monomer.</text>
</comment>
<feature type="binding site" evidence="16">
    <location>
        <position position="318"/>
    </location>
    <ligand>
        <name>ATP</name>
        <dbReference type="ChEBI" id="CHEBI:30616"/>
    </ligand>
</feature>
<dbReference type="PANTHER" id="PTHR11406:SF0">
    <property type="entry name" value="PHOSPHOGLYCERATE KINASE"/>
    <property type="match status" value="1"/>
</dbReference>
<dbReference type="GeneID" id="25273713"/>
<comment type="cofactor">
    <cofactor evidence="2">
        <name>Mg(2+)</name>
        <dbReference type="ChEBI" id="CHEBI:18420"/>
    </cofactor>
</comment>
<dbReference type="PROSITE" id="PS00111">
    <property type="entry name" value="PGLYCERATE_KINASE"/>
    <property type="match status" value="1"/>
</dbReference>
<dbReference type="AlphaFoldDB" id="U6GA85"/>
<dbReference type="PRINTS" id="PR00477">
    <property type="entry name" value="PHGLYCKINASE"/>
</dbReference>
<comment type="catalytic activity">
    <reaction evidence="1 17">
        <text>(2R)-3-phosphoglycerate + ATP = (2R)-3-phospho-glyceroyl phosphate + ADP</text>
        <dbReference type="Rhea" id="RHEA:14801"/>
        <dbReference type="ChEBI" id="CHEBI:30616"/>
        <dbReference type="ChEBI" id="CHEBI:57604"/>
        <dbReference type="ChEBI" id="CHEBI:58272"/>
        <dbReference type="ChEBI" id="CHEBI:456216"/>
        <dbReference type="EC" id="2.7.2.3"/>
    </reaction>
</comment>
<dbReference type="EC" id="2.7.2.3" evidence="6 17"/>
<keyword evidence="20" id="KW-1185">Reference proteome</keyword>
<evidence type="ECO:0000313" key="20">
    <source>
        <dbReference type="Proteomes" id="UP000018050"/>
    </source>
</evidence>
<feature type="binding site" evidence="15">
    <location>
        <position position="128"/>
    </location>
    <ligand>
        <name>(2R)-3-phosphoglycerate</name>
        <dbReference type="ChEBI" id="CHEBI:58272"/>
    </ligand>
</feature>
<keyword evidence="14" id="KW-0324">Glycolysis</keyword>
<dbReference type="GO" id="GO:0004618">
    <property type="term" value="F:phosphoglycerate kinase activity"/>
    <property type="evidence" value="ECO:0007669"/>
    <property type="project" value="UniProtKB-EC"/>
</dbReference>
<keyword evidence="8 17" id="KW-0808">Transferase</keyword>
<evidence type="ECO:0000256" key="11">
    <source>
        <dbReference type="ARBA" id="ARBA00022777"/>
    </source>
</evidence>
<dbReference type="GO" id="GO:0046872">
    <property type="term" value="F:metal ion binding"/>
    <property type="evidence" value="ECO:0007669"/>
    <property type="project" value="UniProtKB-KW"/>
</dbReference>
<dbReference type="HAMAP" id="MF_00145">
    <property type="entry name" value="Phosphoglyc_kinase"/>
    <property type="match status" value="1"/>
</dbReference>
<keyword evidence="13" id="KW-0460">Magnesium</keyword>
<dbReference type="InterPro" id="IPR001576">
    <property type="entry name" value="Phosphoglycerate_kinase"/>
</dbReference>
<evidence type="ECO:0000256" key="16">
    <source>
        <dbReference type="PIRSR" id="PIRSR000724-2"/>
    </source>
</evidence>
<dbReference type="RefSeq" id="XP_013253004.1">
    <property type="nucleotide sequence ID" value="XM_013397550.1"/>
</dbReference>
<evidence type="ECO:0000256" key="7">
    <source>
        <dbReference type="ARBA" id="ARBA00016471"/>
    </source>
</evidence>
<dbReference type="InterPro" id="IPR015824">
    <property type="entry name" value="Phosphoglycerate_kinase_N"/>
</dbReference>
<evidence type="ECO:0000256" key="2">
    <source>
        <dbReference type="ARBA" id="ARBA00001946"/>
    </source>
</evidence>
<evidence type="ECO:0000256" key="14">
    <source>
        <dbReference type="ARBA" id="ARBA00023152"/>
    </source>
</evidence>
<dbReference type="UniPathway" id="UPA00109">
    <property type="reaction ID" value="UER00185"/>
</dbReference>
<comment type="pathway">
    <text evidence="3 17">Carbohydrate degradation; glycolysis; pyruvate from D-glyceraldehyde 3-phosphate: step 2/5.</text>
</comment>
<organism evidence="19 20">
    <name type="scientific">Eimeria acervulina</name>
    <name type="common">Coccidian parasite</name>
    <dbReference type="NCBI Taxonomy" id="5801"/>
    <lineage>
        <taxon>Eukaryota</taxon>
        <taxon>Sar</taxon>
        <taxon>Alveolata</taxon>
        <taxon>Apicomplexa</taxon>
        <taxon>Conoidasida</taxon>
        <taxon>Coccidia</taxon>
        <taxon>Eucoccidiorida</taxon>
        <taxon>Eimeriorina</taxon>
        <taxon>Eimeriidae</taxon>
        <taxon>Eimeria</taxon>
    </lineage>
</organism>
<evidence type="ECO:0000256" key="15">
    <source>
        <dbReference type="PIRSR" id="PIRSR000724-1"/>
    </source>
</evidence>
<sequence length="422" mass="45255">MLASKLGIEQVADQLNGKRVLMRVDFNVPLKDGRVSDNTRVVATIPTIKYALDHGAKAVILISHCGRPDGRRQEKYSLKPVVPVLEQELKKAGIDKQVQFVNDCVGEEAEQASAQASNGHIILLENLRFHIEEEGKGEDENGNKVKADPKKVEAFRASLTKLGDIFINDAFGTAHRAHASMVGVNLPTRAAGLLMKKELDYFAKALENPQKPFLAILGGAKVKDKIQLIKNLLSKVDMMIIAGGMAFTFKKVLSGMNIGASLYDEEGAKIVKDIMSEAAAKNVEILLPSDFVCADKFSNDAQTQIRTDAQGIEEPWMGLDVGPKTIEEAKQMIMKAKTIVWNGPPGVFEMPSFSKGSSAFVDAVVAATKAGSISIVGGGDTASLVEQNKKTSLMSHVSTGGGASLELLEGKELPGVAALSSK</sequence>
<reference evidence="19" key="2">
    <citation type="submission" date="2013-10" db="EMBL/GenBank/DDBJ databases">
        <authorList>
            <person name="Aslett M."/>
        </authorList>
    </citation>
    <scope>NUCLEOTIDE SEQUENCE</scope>
    <source>
        <strain evidence="19">Houghton</strain>
    </source>
</reference>
<evidence type="ECO:0000256" key="5">
    <source>
        <dbReference type="ARBA" id="ARBA00011245"/>
    </source>
</evidence>
<dbReference type="SUPFAM" id="SSF53748">
    <property type="entry name" value="Phosphoglycerate kinase"/>
    <property type="match status" value="1"/>
</dbReference>
<dbReference type="GO" id="GO:0006094">
    <property type="term" value="P:gluconeogenesis"/>
    <property type="evidence" value="ECO:0007669"/>
    <property type="project" value="TreeGrafter"/>
</dbReference>
<evidence type="ECO:0000256" key="10">
    <source>
        <dbReference type="ARBA" id="ARBA00022741"/>
    </source>
</evidence>
<gene>
    <name evidence="19" type="ORF">EAH_00056430</name>
</gene>
<dbReference type="GO" id="GO:0043531">
    <property type="term" value="F:ADP binding"/>
    <property type="evidence" value="ECO:0007669"/>
    <property type="project" value="TreeGrafter"/>
</dbReference>
<name>U6GA85_EIMAC</name>
<evidence type="ECO:0000256" key="18">
    <source>
        <dbReference type="RuleBase" id="RU000696"/>
    </source>
</evidence>
<feature type="binding site" evidence="16">
    <location>
        <position position="349"/>
    </location>
    <ligand>
        <name>ATP</name>
        <dbReference type="ChEBI" id="CHEBI:30616"/>
    </ligand>
</feature>
<dbReference type="EMBL" id="HG670388">
    <property type="protein sequence ID" value="CDI76457.1"/>
    <property type="molecule type" value="Genomic_DNA"/>
</dbReference>
<dbReference type="GO" id="GO:0005829">
    <property type="term" value="C:cytosol"/>
    <property type="evidence" value="ECO:0007669"/>
    <property type="project" value="TreeGrafter"/>
</dbReference>
<feature type="binding site" evidence="15">
    <location>
        <begin position="25"/>
        <end position="27"/>
    </location>
    <ligand>
        <name>substrate</name>
    </ligand>
</feature>
<evidence type="ECO:0000256" key="1">
    <source>
        <dbReference type="ARBA" id="ARBA00000642"/>
    </source>
</evidence>
<keyword evidence="11 17" id="KW-0418">Kinase</keyword>
<evidence type="ECO:0000256" key="6">
    <source>
        <dbReference type="ARBA" id="ARBA00013061"/>
    </source>
</evidence>
<evidence type="ECO:0000256" key="9">
    <source>
        <dbReference type="ARBA" id="ARBA00022723"/>
    </source>
</evidence>
<dbReference type="InterPro" id="IPR015911">
    <property type="entry name" value="Phosphoglycerate_kinase_CS"/>
</dbReference>
<dbReference type="Pfam" id="PF00162">
    <property type="entry name" value="PGK"/>
    <property type="match status" value="1"/>
</dbReference>
<comment type="similarity">
    <text evidence="4 17">Belongs to the phosphoglycerate kinase family.</text>
</comment>